<name>A0AAW1QVR6_9CHLO</name>
<sequence length="280" mass="30796">MDKVETAIAEVEREIKRAVFKASAADVEGKPETRSYWRARENELRQDRRQLRAQELLLLERQVLNLRASSDLQSKGVASLQFSLPQLHGAFQEYELQNAAGGNMVTLAALLALALPPLVYSHLPSSSSRNSSFRAELNHVSPWETFEAEVAQSCAGILDNFTACHKPVPLPASPDGTYEIQNEASVDVYVKMYLYRPLQDAFLLPGFAQHKIIPNSGVSGLVGQPDFVATGVNSAGQQQLLFVAETKTEMSFFVPDDSTTAEAWQGPTLQKSIVDGMEQA</sequence>
<dbReference type="EMBL" id="JALJOS010000024">
    <property type="protein sequence ID" value="KAK9825567.1"/>
    <property type="molecule type" value="Genomic_DNA"/>
</dbReference>
<accession>A0AAW1QVR6</accession>
<gene>
    <name evidence="1" type="ORF">WJX74_006722</name>
</gene>
<protein>
    <submittedName>
        <fullName evidence="1">Uncharacterized protein</fullName>
    </submittedName>
</protein>
<dbReference type="AlphaFoldDB" id="A0AAW1QVR6"/>
<organism evidence="1 2">
    <name type="scientific">Apatococcus lobatus</name>
    <dbReference type="NCBI Taxonomy" id="904363"/>
    <lineage>
        <taxon>Eukaryota</taxon>
        <taxon>Viridiplantae</taxon>
        <taxon>Chlorophyta</taxon>
        <taxon>core chlorophytes</taxon>
        <taxon>Trebouxiophyceae</taxon>
        <taxon>Chlorellales</taxon>
        <taxon>Chlorellaceae</taxon>
        <taxon>Apatococcus</taxon>
    </lineage>
</organism>
<dbReference type="Proteomes" id="UP001438707">
    <property type="component" value="Unassembled WGS sequence"/>
</dbReference>
<comment type="caution">
    <text evidence="1">The sequence shown here is derived from an EMBL/GenBank/DDBJ whole genome shotgun (WGS) entry which is preliminary data.</text>
</comment>
<proteinExistence type="predicted"/>
<evidence type="ECO:0000313" key="1">
    <source>
        <dbReference type="EMBL" id="KAK9825567.1"/>
    </source>
</evidence>
<keyword evidence="2" id="KW-1185">Reference proteome</keyword>
<reference evidence="1 2" key="1">
    <citation type="journal article" date="2024" name="Nat. Commun.">
        <title>Phylogenomics reveals the evolutionary origins of lichenization in chlorophyte algae.</title>
        <authorList>
            <person name="Puginier C."/>
            <person name="Libourel C."/>
            <person name="Otte J."/>
            <person name="Skaloud P."/>
            <person name="Haon M."/>
            <person name="Grisel S."/>
            <person name="Petersen M."/>
            <person name="Berrin J.G."/>
            <person name="Delaux P.M."/>
            <person name="Dal Grande F."/>
            <person name="Keller J."/>
        </authorList>
    </citation>
    <scope>NUCLEOTIDE SEQUENCE [LARGE SCALE GENOMIC DNA]</scope>
    <source>
        <strain evidence="1 2">SAG 2145</strain>
    </source>
</reference>
<evidence type="ECO:0000313" key="2">
    <source>
        <dbReference type="Proteomes" id="UP001438707"/>
    </source>
</evidence>